<protein>
    <recommendedName>
        <fullName evidence="4">Secreted protein</fullName>
    </recommendedName>
</protein>
<evidence type="ECO:0000256" key="1">
    <source>
        <dbReference type="SAM" id="Phobius"/>
    </source>
</evidence>
<dbReference type="EMBL" id="CP063194">
    <property type="protein sequence ID" value="WCZ39462.1"/>
    <property type="molecule type" value="Genomic_DNA"/>
</dbReference>
<gene>
    <name evidence="2" type="ORF">CJEDD_09375</name>
</gene>
<reference evidence="2 3" key="1">
    <citation type="submission" date="2020-10" db="EMBL/GenBank/DDBJ databases">
        <title>Complete genome sequence of Corynebacterium jeddahense DSM 45997, type strain of Corynebacterium jeddahense.</title>
        <authorList>
            <person name="Busche T."/>
            <person name="Kalinowski J."/>
            <person name="Ruckert C."/>
        </authorList>
    </citation>
    <scope>NUCLEOTIDE SEQUENCE [LARGE SCALE GENOMIC DNA]</scope>
    <source>
        <strain evidence="2 3">DSM 45997</strain>
    </source>
</reference>
<keyword evidence="1" id="KW-1133">Transmembrane helix</keyword>
<organism evidence="2 3">
    <name type="scientific">Corynebacterium jeddahense</name>
    <dbReference type="NCBI Taxonomy" id="1414719"/>
    <lineage>
        <taxon>Bacteria</taxon>
        <taxon>Bacillati</taxon>
        <taxon>Actinomycetota</taxon>
        <taxon>Actinomycetes</taxon>
        <taxon>Mycobacteriales</taxon>
        <taxon>Corynebacteriaceae</taxon>
        <taxon>Corynebacterium</taxon>
    </lineage>
</organism>
<evidence type="ECO:0000313" key="2">
    <source>
        <dbReference type="EMBL" id="WCZ39462.1"/>
    </source>
</evidence>
<keyword evidence="1" id="KW-0472">Membrane</keyword>
<evidence type="ECO:0008006" key="4">
    <source>
        <dbReference type="Google" id="ProtNLM"/>
    </source>
</evidence>
<dbReference type="Proteomes" id="UP001218071">
    <property type="component" value="Chromosome"/>
</dbReference>
<accession>A0ABY7ULW7</accession>
<dbReference type="RefSeq" id="WP_042405054.1">
    <property type="nucleotide sequence ID" value="NZ_CBYN010000007.1"/>
</dbReference>
<keyword evidence="1" id="KW-0812">Transmembrane</keyword>
<evidence type="ECO:0000313" key="3">
    <source>
        <dbReference type="Proteomes" id="UP001218071"/>
    </source>
</evidence>
<name>A0ABY7ULW7_9CORY</name>
<feature type="transmembrane region" description="Helical" evidence="1">
    <location>
        <begin position="29"/>
        <end position="45"/>
    </location>
</feature>
<sequence>MRIVSFVLAAVFSLVAVVAVYTTVPGWVGTVAIVAAGLFLVLGFAEQYRRQERVEPQLDDEQRLTVRRMKEEGNTQLAIQQVQLWLRGVSQEDAARIVRGV</sequence>
<proteinExistence type="predicted"/>
<keyword evidence="3" id="KW-1185">Reference proteome</keyword>